<proteinExistence type="predicted"/>
<evidence type="ECO:0000313" key="1">
    <source>
        <dbReference type="EMBL" id="GFC65500.1"/>
    </source>
</evidence>
<accession>A0A699QBZ2</accession>
<dbReference type="AlphaFoldDB" id="A0A699QBZ2"/>
<dbReference type="Gene3D" id="4.10.60.10">
    <property type="entry name" value="Zinc finger, CCHC-type"/>
    <property type="match status" value="1"/>
</dbReference>
<organism evidence="1">
    <name type="scientific">Tanacetum cinerariifolium</name>
    <name type="common">Dalmatian daisy</name>
    <name type="synonym">Chrysanthemum cinerariifolium</name>
    <dbReference type="NCBI Taxonomy" id="118510"/>
    <lineage>
        <taxon>Eukaryota</taxon>
        <taxon>Viridiplantae</taxon>
        <taxon>Streptophyta</taxon>
        <taxon>Embryophyta</taxon>
        <taxon>Tracheophyta</taxon>
        <taxon>Spermatophyta</taxon>
        <taxon>Magnoliopsida</taxon>
        <taxon>eudicotyledons</taxon>
        <taxon>Gunneridae</taxon>
        <taxon>Pentapetalae</taxon>
        <taxon>asterids</taxon>
        <taxon>campanulids</taxon>
        <taxon>Asterales</taxon>
        <taxon>Asteraceae</taxon>
        <taxon>Asteroideae</taxon>
        <taxon>Anthemideae</taxon>
        <taxon>Anthemidinae</taxon>
        <taxon>Tanacetum</taxon>
    </lineage>
</organism>
<gene>
    <name evidence="1" type="ORF">Tci_837470</name>
</gene>
<feature type="non-terminal residue" evidence="1">
    <location>
        <position position="1"/>
    </location>
</feature>
<reference evidence="1" key="1">
    <citation type="journal article" date="2019" name="Sci. Rep.">
        <title>Draft genome of Tanacetum cinerariifolium, the natural source of mosquito coil.</title>
        <authorList>
            <person name="Yamashiro T."/>
            <person name="Shiraishi A."/>
            <person name="Satake H."/>
            <person name="Nakayama K."/>
        </authorList>
    </citation>
    <scope>NUCLEOTIDE SEQUENCE</scope>
</reference>
<sequence length="103" mass="12080">SVEQCGPKCTQCKKTGRIARDYRSRAANTNNNYNNNNYNNRRATTAYQGVPTCFECRAQGHFKNNYPKLETEIRGIKIRLGMEMLWQEHMDWVLHEETQMSMS</sequence>
<comment type="caution">
    <text evidence="1">The sequence shown here is derived from an EMBL/GenBank/DDBJ whole genome shotgun (WGS) entry which is preliminary data.</text>
</comment>
<protein>
    <submittedName>
        <fullName evidence="1">Uncharacterized protein</fullName>
    </submittedName>
</protein>
<name>A0A699QBZ2_TANCI</name>
<dbReference type="EMBL" id="BKCJ011006918">
    <property type="protein sequence ID" value="GFC65500.1"/>
    <property type="molecule type" value="Genomic_DNA"/>
</dbReference>